<dbReference type="InterPro" id="IPR009678">
    <property type="entry name" value="Phage_tail_completion_R"/>
</dbReference>
<sequence>MKTLNSLNELIYQNRKVLNVSLNSFDVFMESGKLEAGSNKEDDNGLHYADYRYQVALQIENMHADRGGILLVLLHQWVTALEYRSDLDAPDIVTTVLTGQKLDVEMTLEVRDPIYLTRDDEGPIVIRGQKYSFGDHVLNVAESVTVTGSIKL</sequence>
<evidence type="ECO:0000313" key="2">
    <source>
        <dbReference type="Proteomes" id="UP001147830"/>
    </source>
</evidence>
<dbReference type="AlphaFoldDB" id="A0A9X2WCB6"/>
<reference evidence="1" key="2">
    <citation type="submission" date="2022-08" db="EMBL/GenBank/DDBJ databases">
        <authorList>
            <person name="Dong C."/>
        </authorList>
    </citation>
    <scope>NUCLEOTIDE SEQUENCE</scope>
    <source>
        <strain evidence="1">59MF3M-4</strain>
    </source>
</reference>
<comment type="caution">
    <text evidence="1">The sequence shown here is derived from an EMBL/GenBank/DDBJ whole genome shotgun (WGS) entry which is preliminary data.</text>
</comment>
<dbReference type="EMBL" id="JAOANI010000002">
    <property type="protein sequence ID" value="MCT7357536.1"/>
    <property type="molecule type" value="Genomic_DNA"/>
</dbReference>
<name>A0A9X2WCB6_9GAMM</name>
<dbReference type="RefSeq" id="WP_260974469.1">
    <property type="nucleotide sequence ID" value="NZ_JAOANI010000002.1"/>
</dbReference>
<reference evidence="1" key="1">
    <citation type="journal article" date="2022" name="Front. Microbiol.">
        <title>Genome-based taxonomic rearrangement of Oceanobacter-related bacteria including the description of Thalassolituus hydrocarbonoclasticus sp. nov. and Thalassolituus pacificus sp. nov. and emended description of the genus Thalassolituus.</title>
        <authorList>
            <person name="Dong C."/>
            <person name="Wei L."/>
            <person name="Wang J."/>
            <person name="Lai Q."/>
            <person name="Huang Z."/>
            <person name="Shao Z."/>
        </authorList>
    </citation>
    <scope>NUCLEOTIDE SEQUENCE</scope>
    <source>
        <strain evidence="1">59MF3M-4</strain>
    </source>
</reference>
<proteinExistence type="predicted"/>
<keyword evidence="2" id="KW-1185">Reference proteome</keyword>
<protein>
    <submittedName>
        <fullName evidence="1">Phage tail protein</fullName>
    </submittedName>
</protein>
<dbReference type="Pfam" id="PF06891">
    <property type="entry name" value="P2_Phage_GpR"/>
    <property type="match status" value="1"/>
</dbReference>
<dbReference type="Proteomes" id="UP001147830">
    <property type="component" value="Unassembled WGS sequence"/>
</dbReference>
<organism evidence="1 2">
    <name type="scientific">Thalassolituus pacificus</name>
    <dbReference type="NCBI Taxonomy" id="2975440"/>
    <lineage>
        <taxon>Bacteria</taxon>
        <taxon>Pseudomonadati</taxon>
        <taxon>Pseudomonadota</taxon>
        <taxon>Gammaproteobacteria</taxon>
        <taxon>Oceanospirillales</taxon>
        <taxon>Oceanospirillaceae</taxon>
        <taxon>Thalassolituus</taxon>
    </lineage>
</organism>
<gene>
    <name evidence="1" type="ORF">NYR02_00680</name>
</gene>
<evidence type="ECO:0000313" key="1">
    <source>
        <dbReference type="EMBL" id="MCT7357536.1"/>
    </source>
</evidence>
<accession>A0A9X2WCB6</accession>